<name>A0A7U2I770_PHANO</name>
<dbReference type="VEuPathDB" id="FungiDB:JI435_104750"/>
<gene>
    <name evidence="2" type="ORF">JI435_104750</name>
</gene>
<dbReference type="Proteomes" id="UP000663193">
    <property type="component" value="Chromosome 17"/>
</dbReference>
<dbReference type="EMBL" id="CP069039">
    <property type="protein sequence ID" value="QRD04535.1"/>
    <property type="molecule type" value="Genomic_DNA"/>
</dbReference>
<dbReference type="RefSeq" id="XP_001800745.1">
    <property type="nucleotide sequence ID" value="XM_001800693.1"/>
</dbReference>
<accession>A0A7U2I770</accession>
<proteinExistence type="predicted"/>
<protein>
    <submittedName>
        <fullName evidence="2">Uncharacterized protein</fullName>
    </submittedName>
</protein>
<evidence type="ECO:0000313" key="2">
    <source>
        <dbReference type="EMBL" id="QRD04535.1"/>
    </source>
</evidence>
<sequence>MPFWINCQRNAPTGSTHTPTPGPAPKRTQGPSTPNFYDTSSANQGTNSNCDGARFRNAKVRENNATISNRRTYSKLTGAADRHVIDMNRHILKRQGDWTRHLRRSQGYRHLYQGKMLGQDDQKLSFRSG</sequence>
<organism evidence="2 3">
    <name type="scientific">Phaeosphaeria nodorum (strain SN15 / ATCC MYA-4574 / FGSC 10173)</name>
    <name type="common">Glume blotch fungus</name>
    <name type="synonym">Parastagonospora nodorum</name>
    <dbReference type="NCBI Taxonomy" id="321614"/>
    <lineage>
        <taxon>Eukaryota</taxon>
        <taxon>Fungi</taxon>
        <taxon>Dikarya</taxon>
        <taxon>Ascomycota</taxon>
        <taxon>Pezizomycotina</taxon>
        <taxon>Dothideomycetes</taxon>
        <taxon>Pleosporomycetidae</taxon>
        <taxon>Pleosporales</taxon>
        <taxon>Pleosporineae</taxon>
        <taxon>Phaeosphaeriaceae</taxon>
        <taxon>Parastagonospora</taxon>
    </lineage>
</organism>
<dbReference type="KEGG" id="pno:SNOG_10475"/>
<feature type="compositionally biased region" description="Polar residues" evidence="1">
    <location>
        <begin position="29"/>
        <end position="50"/>
    </location>
</feature>
<reference evidence="3" key="1">
    <citation type="journal article" date="2021" name="BMC Genomics">
        <title>Chromosome-level genome assembly and manually-curated proteome of model necrotroph Parastagonospora nodorum Sn15 reveals a genome-wide trove of candidate effector homologs, and redundancy of virulence-related functions within an accessory chromosome.</title>
        <authorList>
            <person name="Bertazzoni S."/>
            <person name="Jones D.A.B."/>
            <person name="Phan H.T."/>
            <person name="Tan K.-C."/>
            <person name="Hane J.K."/>
        </authorList>
    </citation>
    <scope>NUCLEOTIDE SEQUENCE [LARGE SCALE GENOMIC DNA]</scope>
    <source>
        <strain evidence="3">SN15 / ATCC MYA-4574 / FGSC 10173)</strain>
    </source>
</reference>
<feature type="region of interest" description="Disordered" evidence="1">
    <location>
        <begin position="1"/>
        <end position="57"/>
    </location>
</feature>
<evidence type="ECO:0000256" key="1">
    <source>
        <dbReference type="SAM" id="MobiDB-lite"/>
    </source>
</evidence>
<keyword evidence="3" id="KW-1185">Reference proteome</keyword>
<dbReference type="AlphaFoldDB" id="A0A7U2I770"/>
<evidence type="ECO:0000313" key="3">
    <source>
        <dbReference type="Proteomes" id="UP000663193"/>
    </source>
</evidence>